<name>Q64A75_UNCAG</name>
<reference evidence="1" key="1">
    <citation type="journal article" date="2004" name="Science">
        <title>Reverse methanogenesis: testing the hypothesis with environmental genomics.</title>
        <authorList>
            <person name="Hallam S.J."/>
            <person name="Putnam N."/>
            <person name="Preston C.M."/>
            <person name="Detter J.C."/>
            <person name="Rokhsar D."/>
            <person name="Richardson P.M."/>
            <person name="DeLong E.F."/>
        </authorList>
    </citation>
    <scope>NUCLEOTIDE SEQUENCE</scope>
</reference>
<gene>
    <name evidence="1" type="ORF">GZ32G12_17</name>
</gene>
<accession>Q64A75</accession>
<sequence>MSLARDLQQETKFLDVNYLIGTIQCLALATIDLHPRGAFLTLLFIDKVYSLVKLSFRKKGFLGFRL</sequence>
<dbReference type="EMBL" id="AY714856">
    <property type="protein sequence ID" value="AAU83702.1"/>
    <property type="molecule type" value="Genomic_DNA"/>
</dbReference>
<proteinExistence type="predicted"/>
<dbReference type="AlphaFoldDB" id="Q64A75"/>
<organism evidence="1">
    <name type="scientific">Uncultured archaeon GZfos26G2</name>
    <dbReference type="NCBI Taxonomy" id="3386331"/>
    <lineage>
        <taxon>Archaea</taxon>
        <taxon>Methanobacteriati</taxon>
        <taxon>Methanobacteriota</taxon>
        <taxon>Stenosarchaea group</taxon>
        <taxon>Methanomicrobia</taxon>
        <taxon>Candidatus Methanophagales</taxon>
        <taxon>Candidatus Methanophagaceae</taxon>
        <taxon>Candidatus Methanophaga</taxon>
    </lineage>
</organism>
<reference evidence="1" key="2">
    <citation type="submission" date="2004-08" db="EMBL/GenBank/DDBJ databases">
        <authorList>
            <person name="Putnam N."/>
            <person name="Detter J.C."/>
            <person name="Richardson P.M."/>
            <person name="Rokhsar D."/>
        </authorList>
    </citation>
    <scope>NUCLEOTIDE SEQUENCE</scope>
</reference>
<evidence type="ECO:0000313" key="1">
    <source>
        <dbReference type="EMBL" id="AAU83702.1"/>
    </source>
</evidence>
<protein>
    <submittedName>
        <fullName evidence="1">Uncharacterized protein</fullName>
    </submittedName>
</protein>